<reference evidence="3" key="1">
    <citation type="submission" date="2016-10" db="EMBL/GenBank/DDBJ databases">
        <authorList>
            <person name="Varghese N."/>
            <person name="Submissions S."/>
        </authorList>
    </citation>
    <scope>NUCLEOTIDE SEQUENCE [LARGE SCALE GENOMIC DNA]</scope>
    <source>
        <strain evidence="3">BS3782</strain>
    </source>
</reference>
<accession>A0A0J6H6E3</accession>
<organism evidence="2 3">
    <name type="scientific">Pseudomonas lini</name>
    <dbReference type="NCBI Taxonomy" id="163011"/>
    <lineage>
        <taxon>Bacteria</taxon>
        <taxon>Pseudomonadati</taxon>
        <taxon>Pseudomonadota</taxon>
        <taxon>Gammaproteobacteria</taxon>
        <taxon>Pseudomonadales</taxon>
        <taxon>Pseudomonadaceae</taxon>
        <taxon>Pseudomonas</taxon>
    </lineage>
</organism>
<dbReference type="AlphaFoldDB" id="A0A0J6H6E3"/>
<evidence type="ECO:0000313" key="3">
    <source>
        <dbReference type="Proteomes" id="UP000182814"/>
    </source>
</evidence>
<dbReference type="PATRIC" id="fig|163011.3.peg.4099"/>
<reference evidence="1 4" key="3">
    <citation type="submission" date="2019-09" db="EMBL/GenBank/DDBJ databases">
        <title>Draft genome sequences of 48 bacterial type strains from the CCUG.</title>
        <authorList>
            <person name="Tunovic T."/>
            <person name="Pineiro-Iglesias B."/>
            <person name="Unosson C."/>
            <person name="Inganas E."/>
            <person name="Ohlen M."/>
            <person name="Cardew S."/>
            <person name="Jensie-Markopoulos S."/>
            <person name="Salva-Serra F."/>
            <person name="Jaen-Luchoro D."/>
            <person name="Karlsson R."/>
            <person name="Svensson-Stadler L."/>
            <person name="Chun J."/>
            <person name="Moore E."/>
        </authorList>
    </citation>
    <scope>NUCLEOTIDE SEQUENCE [LARGE SCALE GENOMIC DNA]</scope>
    <source>
        <strain evidence="1 4">CCUG 51522</strain>
    </source>
</reference>
<evidence type="ECO:0000313" key="2">
    <source>
        <dbReference type="EMBL" id="SDS92599.1"/>
    </source>
</evidence>
<keyword evidence="3" id="KW-1185">Reference proteome</keyword>
<evidence type="ECO:0000313" key="1">
    <source>
        <dbReference type="EMBL" id="KAB0508669.1"/>
    </source>
</evidence>
<sequence>MFRCVFLLIISFCASCSLNHGKPIATLIYSDVEELRDAGIYQVRFTSDVAILELFKSSIGQGLICAVDDDLDFAVAHQIKRSGYGLVERIEDNSVYKYQADVIFREFTGEKGAEVFPEGEALSRWLTNRSYISCVFRVHTTTYNTYFSNVMRIPTVDLVQAIDKK</sequence>
<protein>
    <submittedName>
        <fullName evidence="2">Uncharacterized protein</fullName>
    </submittedName>
</protein>
<dbReference type="Proteomes" id="UP000182814">
    <property type="component" value="Chromosome I"/>
</dbReference>
<dbReference type="Proteomes" id="UP000434925">
    <property type="component" value="Unassembled WGS sequence"/>
</dbReference>
<name>A0A0J6H6E3_9PSED</name>
<proteinExistence type="predicted"/>
<reference evidence="2" key="2">
    <citation type="submission" date="2016-10" db="EMBL/GenBank/DDBJ databases">
        <authorList>
            <person name="de Groot N.N."/>
        </authorList>
    </citation>
    <scope>NUCLEOTIDE SEQUENCE [LARGE SCALE GENOMIC DNA]</scope>
    <source>
        <strain evidence="2">BS3782</strain>
    </source>
</reference>
<evidence type="ECO:0000313" key="4">
    <source>
        <dbReference type="Proteomes" id="UP000434925"/>
    </source>
</evidence>
<dbReference type="EMBL" id="LT629746">
    <property type="protein sequence ID" value="SDS92599.1"/>
    <property type="molecule type" value="Genomic_DNA"/>
</dbReference>
<gene>
    <name evidence="1" type="ORF">F7R14_03250</name>
    <name evidence="2" type="ORF">SAMN04490191_2679</name>
</gene>
<dbReference type="RefSeq" id="WP_038982119.1">
    <property type="nucleotide sequence ID" value="NZ_JABTYG010000022.1"/>
</dbReference>
<dbReference type="EMBL" id="VZPO01000001">
    <property type="protein sequence ID" value="KAB0508669.1"/>
    <property type="molecule type" value="Genomic_DNA"/>
</dbReference>